<dbReference type="EMBL" id="CVRI01000072">
    <property type="protein sequence ID" value="CRL07482.1"/>
    <property type="molecule type" value="Genomic_DNA"/>
</dbReference>
<name>A0A1J1J655_9DIPT</name>
<proteinExistence type="predicted"/>
<dbReference type="EMBL" id="CVRI01000072">
    <property type="protein sequence ID" value="CRL07478.1"/>
    <property type="molecule type" value="Genomic_DNA"/>
</dbReference>
<evidence type="ECO:0000313" key="2">
    <source>
        <dbReference type="EMBL" id="CRL07482.1"/>
    </source>
</evidence>
<accession>A0A1J1J655</accession>
<protein>
    <submittedName>
        <fullName evidence="1">CLUMA_CG020446, isoform A</fullName>
    </submittedName>
    <submittedName>
        <fullName evidence="2">CLUMA_CG020450, isoform A</fullName>
    </submittedName>
</protein>
<organism evidence="2 3">
    <name type="scientific">Clunio marinus</name>
    <dbReference type="NCBI Taxonomy" id="568069"/>
    <lineage>
        <taxon>Eukaryota</taxon>
        <taxon>Metazoa</taxon>
        <taxon>Ecdysozoa</taxon>
        <taxon>Arthropoda</taxon>
        <taxon>Hexapoda</taxon>
        <taxon>Insecta</taxon>
        <taxon>Pterygota</taxon>
        <taxon>Neoptera</taxon>
        <taxon>Endopterygota</taxon>
        <taxon>Diptera</taxon>
        <taxon>Nematocera</taxon>
        <taxon>Chironomoidea</taxon>
        <taxon>Chironomidae</taxon>
        <taxon>Clunio</taxon>
    </lineage>
</organism>
<dbReference type="Proteomes" id="UP000183832">
    <property type="component" value="Unassembled WGS sequence"/>
</dbReference>
<evidence type="ECO:0000313" key="1">
    <source>
        <dbReference type="EMBL" id="CRL07478.1"/>
    </source>
</evidence>
<dbReference type="AlphaFoldDB" id="A0A1J1J655"/>
<reference evidence="2 3" key="1">
    <citation type="submission" date="2015-04" db="EMBL/GenBank/DDBJ databases">
        <authorList>
            <person name="Syromyatnikov M.Y."/>
            <person name="Popov V.N."/>
        </authorList>
    </citation>
    <scope>NUCLEOTIDE SEQUENCE [LARGE SCALE GENOMIC DNA]</scope>
</reference>
<evidence type="ECO:0000313" key="3">
    <source>
        <dbReference type="Proteomes" id="UP000183832"/>
    </source>
</evidence>
<gene>
    <name evidence="1" type="ORF">CLUMA_CG020446</name>
    <name evidence="2" type="ORF">CLUMA_CG020450</name>
</gene>
<keyword evidence="3" id="KW-1185">Reference proteome</keyword>
<sequence length="85" mass="9865">MRRNPVEFRINIQIKAFISKRTSTKFCFCVLYLLVNRIQRWNGLIAPHEFLGGCFNFISKQISSTRTAIVSDVRMERIASVKVAK</sequence>